<reference evidence="11 12" key="1">
    <citation type="journal article" date="2016" name="Nat. Commun.">
        <title>Thousands of microbial genomes shed light on interconnected biogeochemical processes in an aquifer system.</title>
        <authorList>
            <person name="Anantharaman K."/>
            <person name="Brown C.T."/>
            <person name="Hug L.A."/>
            <person name="Sharon I."/>
            <person name="Castelle C.J."/>
            <person name="Probst A.J."/>
            <person name="Thomas B.C."/>
            <person name="Singh A."/>
            <person name="Wilkins M.J."/>
            <person name="Karaoz U."/>
            <person name="Brodie E.L."/>
            <person name="Williams K.H."/>
            <person name="Hubbard S.S."/>
            <person name="Banfield J.F."/>
        </authorList>
    </citation>
    <scope>NUCLEOTIDE SEQUENCE [LARGE SCALE GENOMIC DNA]</scope>
</reference>
<dbReference type="GO" id="GO:0005524">
    <property type="term" value="F:ATP binding"/>
    <property type="evidence" value="ECO:0007669"/>
    <property type="project" value="UniProtKB-UniRule"/>
</dbReference>
<feature type="region of interest" description="Aspartate" evidence="9">
    <location>
        <begin position="194"/>
        <end position="197"/>
    </location>
</feature>
<comment type="caution">
    <text evidence="11">The sequence shown here is derived from an EMBL/GenBank/DDBJ whole genome shotgun (WGS) entry which is preliminary data.</text>
</comment>
<keyword evidence="7 9" id="KW-0648">Protein biosynthesis</keyword>
<dbReference type="PANTHER" id="PTHR43450:SF1">
    <property type="entry name" value="ASPARTATE--TRNA LIGASE, CYTOPLASMIC"/>
    <property type="match status" value="1"/>
</dbReference>
<dbReference type="NCBIfam" id="TIGR00458">
    <property type="entry name" value="aspS_nondisc"/>
    <property type="match status" value="1"/>
</dbReference>
<dbReference type="EMBL" id="MFQZ01000001">
    <property type="protein sequence ID" value="OGH88787.1"/>
    <property type="molecule type" value="Genomic_DNA"/>
</dbReference>
<protein>
    <recommendedName>
        <fullName evidence="9">Aspartate--tRNA ligase</fullName>
        <ecNumber evidence="9">6.1.1.12</ecNumber>
    </recommendedName>
    <alternativeName>
        <fullName evidence="9">Aspartyl-tRNA synthetase</fullName>
        <shortName evidence="9">AspRS</shortName>
    </alternativeName>
</protein>
<feature type="binding site" evidence="9">
    <location>
        <begin position="215"/>
        <end position="217"/>
    </location>
    <ligand>
        <name>ATP</name>
        <dbReference type="ChEBI" id="CHEBI:30616"/>
    </ligand>
</feature>
<dbReference type="SUPFAM" id="SSF50249">
    <property type="entry name" value="Nucleic acid-binding proteins"/>
    <property type="match status" value="1"/>
</dbReference>
<dbReference type="FunFam" id="3.30.930.10:FF:000038">
    <property type="entry name" value="Aspartate--tRNA ligase"/>
    <property type="match status" value="1"/>
</dbReference>
<dbReference type="GO" id="GO:0005829">
    <property type="term" value="C:cytosol"/>
    <property type="evidence" value="ECO:0007669"/>
    <property type="project" value="TreeGrafter"/>
</dbReference>
<evidence type="ECO:0000256" key="6">
    <source>
        <dbReference type="ARBA" id="ARBA00022840"/>
    </source>
</evidence>
<evidence type="ECO:0000256" key="7">
    <source>
        <dbReference type="ARBA" id="ARBA00022917"/>
    </source>
</evidence>
<feature type="binding site" evidence="9">
    <location>
        <begin position="223"/>
        <end position="225"/>
    </location>
    <ligand>
        <name>ATP</name>
        <dbReference type="ChEBI" id="CHEBI:30616"/>
    </ligand>
</feature>
<dbReference type="AlphaFoldDB" id="A0A1F6NXY0"/>
<dbReference type="InterPro" id="IPR045864">
    <property type="entry name" value="aa-tRNA-synth_II/BPL/LPL"/>
</dbReference>
<feature type="binding site" evidence="9">
    <location>
        <position position="215"/>
    </location>
    <ligand>
        <name>L-aspartate</name>
        <dbReference type="ChEBI" id="CHEBI:29991"/>
    </ligand>
</feature>
<proteinExistence type="inferred from homology"/>
<feature type="binding site" evidence="9">
    <location>
        <position position="363"/>
    </location>
    <ligand>
        <name>ATP</name>
        <dbReference type="ChEBI" id="CHEBI:30616"/>
    </ligand>
</feature>
<evidence type="ECO:0000256" key="9">
    <source>
        <dbReference type="HAMAP-Rule" id="MF_02075"/>
    </source>
</evidence>
<evidence type="ECO:0000256" key="3">
    <source>
        <dbReference type="ARBA" id="ARBA00022490"/>
    </source>
</evidence>
<evidence type="ECO:0000313" key="11">
    <source>
        <dbReference type="EMBL" id="OGH88787.1"/>
    </source>
</evidence>
<comment type="similarity">
    <text evidence="2 9">Belongs to the class-II aminoacyl-tRNA synthetase family. Type 2 subfamily.</text>
</comment>
<dbReference type="InterPro" id="IPR047089">
    <property type="entry name" value="Asp-tRNA-ligase_1_N"/>
</dbReference>
<evidence type="ECO:0000256" key="2">
    <source>
        <dbReference type="ARBA" id="ARBA00005312"/>
    </source>
</evidence>
<gene>
    <name evidence="9" type="primary">aspS</name>
    <name evidence="11" type="ORF">A3J93_01710</name>
</gene>
<dbReference type="InterPro" id="IPR006195">
    <property type="entry name" value="aa-tRNA-synth_II"/>
</dbReference>
<comment type="subcellular location">
    <subcellularLocation>
        <location evidence="1 9">Cytoplasm</location>
    </subcellularLocation>
</comment>
<comment type="subunit">
    <text evidence="9">Homodimer.</text>
</comment>
<dbReference type="InterPro" id="IPR012340">
    <property type="entry name" value="NA-bd_OB-fold"/>
</dbReference>
<feature type="binding site" evidence="9">
    <location>
        <position position="172"/>
    </location>
    <ligand>
        <name>L-aspartate</name>
        <dbReference type="ChEBI" id="CHEBI:29991"/>
    </ligand>
</feature>
<comment type="catalytic activity">
    <reaction evidence="9">
        <text>tRNA(Asp) + L-aspartate + ATP = L-aspartyl-tRNA(Asp) + AMP + diphosphate</text>
        <dbReference type="Rhea" id="RHEA:19649"/>
        <dbReference type="Rhea" id="RHEA-COMP:9660"/>
        <dbReference type="Rhea" id="RHEA-COMP:9678"/>
        <dbReference type="ChEBI" id="CHEBI:29991"/>
        <dbReference type="ChEBI" id="CHEBI:30616"/>
        <dbReference type="ChEBI" id="CHEBI:33019"/>
        <dbReference type="ChEBI" id="CHEBI:78442"/>
        <dbReference type="ChEBI" id="CHEBI:78516"/>
        <dbReference type="ChEBI" id="CHEBI:456215"/>
        <dbReference type="EC" id="6.1.1.12"/>
    </reaction>
</comment>
<name>A0A1F6NXY0_9BACT</name>
<evidence type="ECO:0000256" key="4">
    <source>
        <dbReference type="ARBA" id="ARBA00022598"/>
    </source>
</evidence>
<dbReference type="STRING" id="1798704.A3J93_01710"/>
<comment type="caution">
    <text evidence="9">Lacks conserved residue(s) required for the propagation of feature annotation.</text>
</comment>
<dbReference type="EC" id="6.1.1.12" evidence="9"/>
<dbReference type="Pfam" id="PF00152">
    <property type="entry name" value="tRNA-synt_2"/>
    <property type="match status" value="1"/>
</dbReference>
<evidence type="ECO:0000313" key="12">
    <source>
        <dbReference type="Proteomes" id="UP000177907"/>
    </source>
</evidence>
<dbReference type="GO" id="GO:0004815">
    <property type="term" value="F:aspartate-tRNA ligase activity"/>
    <property type="evidence" value="ECO:0007669"/>
    <property type="project" value="UniProtKB-UniRule"/>
</dbReference>
<dbReference type="Gene3D" id="2.40.50.140">
    <property type="entry name" value="Nucleic acid-binding proteins"/>
    <property type="match status" value="1"/>
</dbReference>
<dbReference type="HAMAP" id="MF_02075">
    <property type="entry name" value="Asp_tRNA_synth_type2"/>
    <property type="match status" value="1"/>
</dbReference>
<dbReference type="InterPro" id="IPR004364">
    <property type="entry name" value="Aa-tRNA-synt_II"/>
</dbReference>
<evidence type="ECO:0000259" key="10">
    <source>
        <dbReference type="PROSITE" id="PS50862"/>
    </source>
</evidence>
<keyword evidence="6 9" id="KW-0067">ATP-binding</keyword>
<keyword evidence="8 9" id="KW-0030">Aminoacyl-tRNA synthetase</keyword>
<dbReference type="GO" id="GO:0017101">
    <property type="term" value="C:aminoacyl-tRNA synthetase multienzyme complex"/>
    <property type="evidence" value="ECO:0007669"/>
    <property type="project" value="TreeGrafter"/>
</dbReference>
<keyword evidence="5 9" id="KW-0547">Nucleotide-binding</keyword>
<evidence type="ECO:0000256" key="5">
    <source>
        <dbReference type="ARBA" id="ARBA00022741"/>
    </source>
</evidence>
<organism evidence="11 12">
    <name type="scientific">Candidatus Magasanikbacteria bacterium RIFOXYC2_FULL_42_28</name>
    <dbReference type="NCBI Taxonomy" id="1798704"/>
    <lineage>
        <taxon>Bacteria</taxon>
        <taxon>Candidatus Magasanikiibacteriota</taxon>
    </lineage>
</organism>
<evidence type="ECO:0000256" key="8">
    <source>
        <dbReference type="ARBA" id="ARBA00023146"/>
    </source>
</evidence>
<dbReference type="SUPFAM" id="SSF55681">
    <property type="entry name" value="Class II aaRS and biotin synthetases"/>
    <property type="match status" value="1"/>
</dbReference>
<feature type="binding site" evidence="9">
    <location>
        <begin position="411"/>
        <end position="414"/>
    </location>
    <ligand>
        <name>ATP</name>
        <dbReference type="ChEBI" id="CHEBI:30616"/>
    </ligand>
</feature>
<feature type="domain" description="Aminoacyl-transfer RNA synthetases class-II family profile" evidence="10">
    <location>
        <begin position="139"/>
        <end position="432"/>
    </location>
</feature>
<dbReference type="Gene3D" id="3.30.930.10">
    <property type="entry name" value="Bira Bifunctional Protein, Domain 2"/>
    <property type="match status" value="1"/>
</dbReference>
<dbReference type="Proteomes" id="UP000177907">
    <property type="component" value="Unassembled WGS sequence"/>
</dbReference>
<dbReference type="InterPro" id="IPR004523">
    <property type="entry name" value="Asp-tRNA_synthase_2"/>
</dbReference>
<dbReference type="GO" id="GO:0006422">
    <property type="term" value="P:aspartyl-tRNA aminoacylation"/>
    <property type="evidence" value="ECO:0007669"/>
    <property type="project" value="UniProtKB-UniRule"/>
</dbReference>
<keyword evidence="4 9" id="KW-0436">Ligase</keyword>
<dbReference type="CDD" id="cd04317">
    <property type="entry name" value="EcAspRS_like_N"/>
    <property type="match status" value="1"/>
</dbReference>
<dbReference type="PANTHER" id="PTHR43450">
    <property type="entry name" value="ASPARTYL-TRNA SYNTHETASE"/>
    <property type="match status" value="1"/>
</dbReference>
<dbReference type="InterPro" id="IPR004365">
    <property type="entry name" value="NA-bd_OB_tRNA"/>
</dbReference>
<comment type="function">
    <text evidence="9">Catalyzes the attachment of L-aspartate to tRNA(Asp) in a two-step reaction: L-aspartate is first activated by ATP to form Asp-AMP and then transferred to the acceptor end of tRNA(Asp).</text>
</comment>
<dbReference type="PRINTS" id="PR01042">
    <property type="entry name" value="TRNASYNTHASP"/>
</dbReference>
<dbReference type="InterPro" id="IPR002312">
    <property type="entry name" value="Asp/Asn-tRNA-synth_IIb"/>
</dbReference>
<dbReference type="GO" id="GO:0003723">
    <property type="term" value="F:RNA binding"/>
    <property type="evidence" value="ECO:0007669"/>
    <property type="project" value="TreeGrafter"/>
</dbReference>
<sequence length="449" mass="51276">MRTLSVETNNKIGQEVTLKGWVNARRNMGKIVFLDLRDRAGIVQVVGVPAELDEASQEKLKTVRPEWVVEIRGVVNARGAKQQNPEMPTGMVEVLAKELKVLAEAEPLPLDLEDEKIGMDVHLDYLPLTLRADKYRAVFKIQAEIVRGFRDYLNTQGFTEIQAPKIVAAAAEGGADVFEVSYLKNKATLAQSPQFYKQIMVGVFERVFAVGNCFRAEQHATTRHLNEFTGLDLEMGMITDHHDVMDLEMAMMRHILNHLDATVSSELKIWKYARPLLPEKVPFMTLREVQQLIKEKTGVDHISEPDLEPSEEKWLGEYAKTIFNSDFIFVTHYPTSKRPMYTYPDEKNPEFTKSFDLLFRGIEITSGGQRHNDYNALVKSMENKGLNPEDFKFYLEAFKYGMPPEGGFGLGLERLTARLLEIDNVKYATLFPRDLNRIDLQISPPEYKQ</sequence>
<evidence type="ECO:0000256" key="1">
    <source>
        <dbReference type="ARBA" id="ARBA00004496"/>
    </source>
</evidence>
<feature type="binding site" evidence="9">
    <location>
        <position position="370"/>
    </location>
    <ligand>
        <name>L-aspartate</name>
        <dbReference type="ChEBI" id="CHEBI:29991"/>
    </ligand>
</feature>
<feature type="binding site" evidence="9">
    <location>
        <position position="366"/>
    </location>
    <ligand>
        <name>L-aspartate</name>
        <dbReference type="ChEBI" id="CHEBI:29991"/>
    </ligand>
</feature>
<dbReference type="NCBIfam" id="NF003483">
    <property type="entry name" value="PRK05159.1"/>
    <property type="match status" value="1"/>
</dbReference>
<dbReference type="Pfam" id="PF01336">
    <property type="entry name" value="tRNA_anti-codon"/>
    <property type="match status" value="1"/>
</dbReference>
<keyword evidence="3 9" id="KW-0963">Cytoplasm</keyword>
<dbReference type="PROSITE" id="PS50862">
    <property type="entry name" value="AA_TRNA_LIGASE_II"/>
    <property type="match status" value="1"/>
</dbReference>
<accession>A0A1F6NXY0</accession>